<accession>A0A8J2VHM5</accession>
<protein>
    <submittedName>
        <fullName evidence="1">Uncharacterized protein</fullName>
    </submittedName>
</protein>
<organism evidence="1 2">
    <name type="scientific">Marinithermofilum abyssi</name>
    <dbReference type="NCBI Taxonomy" id="1571185"/>
    <lineage>
        <taxon>Bacteria</taxon>
        <taxon>Bacillati</taxon>
        <taxon>Bacillota</taxon>
        <taxon>Bacilli</taxon>
        <taxon>Bacillales</taxon>
        <taxon>Thermoactinomycetaceae</taxon>
        <taxon>Marinithermofilum</taxon>
    </lineage>
</organism>
<gene>
    <name evidence="1" type="ORF">GCM10011571_08030</name>
</gene>
<reference evidence="1" key="1">
    <citation type="journal article" date="2014" name="Int. J. Syst. Evol. Microbiol.">
        <title>Complete genome sequence of Corynebacterium casei LMG S-19264T (=DSM 44701T), isolated from a smear-ripened cheese.</title>
        <authorList>
            <consortium name="US DOE Joint Genome Institute (JGI-PGF)"/>
            <person name="Walter F."/>
            <person name="Albersmeier A."/>
            <person name="Kalinowski J."/>
            <person name="Ruckert C."/>
        </authorList>
    </citation>
    <scope>NUCLEOTIDE SEQUENCE</scope>
    <source>
        <strain evidence="1">CGMCC 1.15179</strain>
    </source>
</reference>
<dbReference type="EMBL" id="BMHQ01000002">
    <property type="protein sequence ID" value="GGE09079.1"/>
    <property type="molecule type" value="Genomic_DNA"/>
</dbReference>
<proteinExistence type="predicted"/>
<reference evidence="1" key="2">
    <citation type="submission" date="2020-09" db="EMBL/GenBank/DDBJ databases">
        <authorList>
            <person name="Sun Q."/>
            <person name="Zhou Y."/>
        </authorList>
    </citation>
    <scope>NUCLEOTIDE SEQUENCE</scope>
    <source>
        <strain evidence="1">CGMCC 1.15179</strain>
    </source>
</reference>
<sequence length="63" mass="7259">MVSSMYDPHRTYSGNGKNFWEIFGLLGGRCRSESSGGTAYWDWLRWFTNYCNPLPVAKKPGKH</sequence>
<dbReference type="AlphaFoldDB" id="A0A8J2VHM5"/>
<evidence type="ECO:0000313" key="2">
    <source>
        <dbReference type="Proteomes" id="UP000625210"/>
    </source>
</evidence>
<evidence type="ECO:0000313" key="1">
    <source>
        <dbReference type="EMBL" id="GGE09079.1"/>
    </source>
</evidence>
<comment type="caution">
    <text evidence="1">The sequence shown here is derived from an EMBL/GenBank/DDBJ whole genome shotgun (WGS) entry which is preliminary data.</text>
</comment>
<dbReference type="Proteomes" id="UP000625210">
    <property type="component" value="Unassembled WGS sequence"/>
</dbReference>
<keyword evidence="2" id="KW-1185">Reference proteome</keyword>
<name>A0A8J2VHM5_9BACL</name>